<sequence length="416" mass="47693">MEGLPSGDVQAKYQKLASEYSKLRVHVKVLKKGVLDEQAKSNELRELLKEKEKNLRKGELEIDSLTFRNQQLTRRVSVLQDELDNLQSKSTKKSKSKDEKQSASNVAPPDSGVLQEELQKKIIENAQYASQLSDKSFEVSQLQASLEDLQRHMSESDSRYKCEIAKLKNKNQELQFTLEEIQRERAGNIHKTLNNQALSCNGDFLSEGGSLVGSEDALSSVDDSNINEQLSTKAHTLEQENEKLLMEYEILKMENESLKLDLSKYVAASQKRRGDTLDSGDFNTFSETSVDAEGRVTGVLGSLVVPFLASEEMQHRESRITRYYQDKLSKLTIQRDELSSKTEHYTKECEMLRLRFDELEREKETDARVLEEKHSTISRLEEELQSTSRNYEHQLRVVSEHVAALNDRLAEKTRRK</sequence>
<dbReference type="FunCoup" id="A0A212EZV0">
    <property type="interactions" value="1193"/>
</dbReference>
<dbReference type="InterPro" id="IPR019343">
    <property type="entry name" value="PPP1R21_N"/>
</dbReference>
<organism evidence="1 2">
    <name type="scientific">Danaus plexippus plexippus</name>
    <dbReference type="NCBI Taxonomy" id="278856"/>
    <lineage>
        <taxon>Eukaryota</taxon>
        <taxon>Metazoa</taxon>
        <taxon>Ecdysozoa</taxon>
        <taxon>Arthropoda</taxon>
        <taxon>Hexapoda</taxon>
        <taxon>Insecta</taxon>
        <taxon>Pterygota</taxon>
        <taxon>Neoptera</taxon>
        <taxon>Endopterygota</taxon>
        <taxon>Lepidoptera</taxon>
        <taxon>Glossata</taxon>
        <taxon>Ditrysia</taxon>
        <taxon>Papilionoidea</taxon>
        <taxon>Nymphalidae</taxon>
        <taxon>Danainae</taxon>
        <taxon>Danaini</taxon>
        <taxon>Danaina</taxon>
        <taxon>Danaus</taxon>
        <taxon>Danaus</taxon>
    </lineage>
</organism>
<accession>A0A212EZV0</accession>
<dbReference type="EMBL" id="AGBW02011239">
    <property type="protein sequence ID" value="OWR46987.1"/>
    <property type="molecule type" value="Genomic_DNA"/>
</dbReference>
<dbReference type="SMART" id="SM01254">
    <property type="entry name" value="KLRAQ"/>
    <property type="match status" value="1"/>
</dbReference>
<dbReference type="OrthoDB" id="5566667at2759"/>
<dbReference type="KEGG" id="dpl:KGM_214626"/>
<dbReference type="PANTHER" id="PTHR21448:SF0">
    <property type="entry name" value="PROTEIN PHOSPHATASE 1 REGULATORY SUBUNIT 21"/>
    <property type="match status" value="1"/>
</dbReference>
<evidence type="ECO:0000313" key="1">
    <source>
        <dbReference type="EMBL" id="OWR46987.1"/>
    </source>
</evidence>
<gene>
    <name evidence="1" type="ORF">KGM_214626</name>
</gene>
<dbReference type="InterPro" id="IPR040024">
    <property type="entry name" value="PPP1R21"/>
</dbReference>
<dbReference type="STRING" id="278856.A0A212EZV0"/>
<comment type="caution">
    <text evidence="1">The sequence shown here is derived from an EMBL/GenBank/DDBJ whole genome shotgun (WGS) entry which is preliminary data.</text>
</comment>
<evidence type="ECO:0000313" key="2">
    <source>
        <dbReference type="Proteomes" id="UP000007151"/>
    </source>
</evidence>
<dbReference type="AlphaFoldDB" id="A0A212EZV0"/>
<name>A0A212EZV0_DANPL</name>
<dbReference type="InterPro" id="IPR049372">
    <property type="entry name" value="PPP1R21_C"/>
</dbReference>
<dbReference type="Proteomes" id="UP000007151">
    <property type="component" value="Unassembled WGS sequence"/>
</dbReference>
<dbReference type="GO" id="GO:0016020">
    <property type="term" value="C:membrane"/>
    <property type="evidence" value="ECO:0007669"/>
    <property type="project" value="TreeGrafter"/>
</dbReference>
<dbReference type="GO" id="GO:0005769">
    <property type="term" value="C:early endosome"/>
    <property type="evidence" value="ECO:0007669"/>
    <property type="project" value="TreeGrafter"/>
</dbReference>
<keyword evidence="2" id="KW-1185">Reference proteome</keyword>
<dbReference type="eggNOG" id="KOG4421">
    <property type="taxonomic scope" value="Eukaryota"/>
</dbReference>
<dbReference type="Pfam" id="PF10205">
    <property type="entry name" value="KLRAQ"/>
    <property type="match status" value="1"/>
</dbReference>
<protein>
    <submittedName>
        <fullName evidence="1">Coiled-coil domain-containing protein 128</fullName>
    </submittedName>
</protein>
<reference evidence="1 2" key="1">
    <citation type="journal article" date="2011" name="Cell">
        <title>The monarch butterfly genome yields insights into long-distance migration.</title>
        <authorList>
            <person name="Zhan S."/>
            <person name="Merlin C."/>
            <person name="Boore J.L."/>
            <person name="Reppert S.M."/>
        </authorList>
    </citation>
    <scope>NUCLEOTIDE SEQUENCE [LARGE SCALE GENOMIC DNA]</scope>
    <source>
        <strain evidence="1">F-2</strain>
    </source>
</reference>
<dbReference type="Pfam" id="PF21636">
    <property type="entry name" value="PPP1R21_C"/>
    <property type="match status" value="1"/>
</dbReference>
<dbReference type="PANTHER" id="PTHR21448">
    <property type="entry name" value="SMOOTH MUSCLE MYOSIN HEAVY CHAIN-RELATED"/>
    <property type="match status" value="1"/>
</dbReference>
<proteinExistence type="predicted"/>